<evidence type="ECO:0000256" key="4">
    <source>
        <dbReference type="ARBA" id="ARBA00022827"/>
    </source>
</evidence>
<dbReference type="Pfam" id="PF01565">
    <property type="entry name" value="FAD_binding_4"/>
    <property type="match status" value="2"/>
</dbReference>
<dbReference type="PANTHER" id="PTHR42973:SF39">
    <property type="entry name" value="FAD-BINDING PCMH-TYPE DOMAIN-CONTAINING PROTEIN"/>
    <property type="match status" value="1"/>
</dbReference>
<organism evidence="7 8">
    <name type="scientific">Magallana gigas</name>
    <name type="common">Pacific oyster</name>
    <name type="synonym">Crassostrea gigas</name>
    <dbReference type="NCBI Taxonomy" id="29159"/>
    <lineage>
        <taxon>Eukaryota</taxon>
        <taxon>Metazoa</taxon>
        <taxon>Spiralia</taxon>
        <taxon>Lophotrochozoa</taxon>
        <taxon>Mollusca</taxon>
        <taxon>Bivalvia</taxon>
        <taxon>Autobranchia</taxon>
        <taxon>Pteriomorphia</taxon>
        <taxon>Ostreida</taxon>
        <taxon>Ostreoidea</taxon>
        <taxon>Ostreidae</taxon>
        <taxon>Magallana</taxon>
    </lineage>
</organism>
<dbReference type="AlphaFoldDB" id="A0A8W8N2T7"/>
<dbReference type="Gene3D" id="3.30.465.10">
    <property type="match status" value="3"/>
</dbReference>
<dbReference type="InterPro" id="IPR016169">
    <property type="entry name" value="FAD-bd_PCMH_sub2"/>
</dbReference>
<name>A0A8W8N2T7_MAGGI</name>
<comment type="cofactor">
    <cofactor evidence="1">
        <name>FAD</name>
        <dbReference type="ChEBI" id="CHEBI:57692"/>
    </cofactor>
</comment>
<evidence type="ECO:0000256" key="3">
    <source>
        <dbReference type="ARBA" id="ARBA00022630"/>
    </source>
</evidence>
<dbReference type="InterPro" id="IPR050416">
    <property type="entry name" value="FAD-linked_Oxidoreductase"/>
</dbReference>
<dbReference type="InterPro" id="IPR006094">
    <property type="entry name" value="Oxid_FAD_bind_N"/>
</dbReference>
<evidence type="ECO:0000256" key="1">
    <source>
        <dbReference type="ARBA" id="ARBA00001974"/>
    </source>
</evidence>
<dbReference type="Proteomes" id="UP000005408">
    <property type="component" value="Unassembled WGS sequence"/>
</dbReference>
<dbReference type="Pfam" id="PF08031">
    <property type="entry name" value="BBE"/>
    <property type="match status" value="1"/>
</dbReference>
<keyword evidence="3" id="KW-0285">Flavoprotein</keyword>
<dbReference type="PANTHER" id="PTHR42973">
    <property type="entry name" value="BINDING OXIDOREDUCTASE, PUTATIVE (AFU_ORTHOLOGUE AFUA_1G17690)-RELATED"/>
    <property type="match status" value="1"/>
</dbReference>
<keyword evidence="5" id="KW-0560">Oxidoreductase</keyword>
<dbReference type="EnsemblMetazoa" id="G5060.17">
    <property type="protein sequence ID" value="G5060.17:cds"/>
    <property type="gene ID" value="G5060"/>
</dbReference>
<dbReference type="GO" id="GO:0071949">
    <property type="term" value="F:FAD binding"/>
    <property type="evidence" value="ECO:0007669"/>
    <property type="project" value="InterPro"/>
</dbReference>
<dbReference type="InterPro" id="IPR016166">
    <property type="entry name" value="FAD-bd_PCMH"/>
</dbReference>
<comment type="similarity">
    <text evidence="2">Belongs to the oxygen-dependent FAD-linked oxidoreductase family.</text>
</comment>
<keyword evidence="8" id="KW-1185">Reference proteome</keyword>
<dbReference type="PROSITE" id="PS51387">
    <property type="entry name" value="FAD_PCMH"/>
    <property type="match status" value="1"/>
</dbReference>
<dbReference type="GO" id="GO:0016491">
    <property type="term" value="F:oxidoreductase activity"/>
    <property type="evidence" value="ECO:0007669"/>
    <property type="project" value="UniProtKB-KW"/>
</dbReference>
<accession>A0A8W8N2T7</accession>
<keyword evidence="4" id="KW-0274">FAD</keyword>
<evidence type="ECO:0000313" key="7">
    <source>
        <dbReference type="EnsemblMetazoa" id="G5060.17:cds"/>
    </source>
</evidence>
<feature type="domain" description="FAD-binding PCMH-type" evidence="6">
    <location>
        <begin position="198"/>
        <end position="388"/>
    </location>
</feature>
<evidence type="ECO:0000313" key="8">
    <source>
        <dbReference type="Proteomes" id="UP000005408"/>
    </source>
</evidence>
<proteinExistence type="inferred from homology"/>
<evidence type="ECO:0000259" key="6">
    <source>
        <dbReference type="PROSITE" id="PS51387"/>
    </source>
</evidence>
<dbReference type="InterPro" id="IPR012951">
    <property type="entry name" value="BBE"/>
</dbReference>
<dbReference type="InterPro" id="IPR036318">
    <property type="entry name" value="FAD-bd_PCMH-like_sf"/>
</dbReference>
<evidence type="ECO:0000256" key="2">
    <source>
        <dbReference type="ARBA" id="ARBA00005466"/>
    </source>
</evidence>
<protein>
    <recommendedName>
        <fullName evidence="6">FAD-binding PCMH-type domain-containing protein</fullName>
    </recommendedName>
</protein>
<dbReference type="SUPFAM" id="SSF56176">
    <property type="entry name" value="FAD-binding/transporter-associated domain-like"/>
    <property type="match status" value="2"/>
</dbReference>
<sequence>MEAKNINDVQKSVPFARKWNMLVSVKTSGHDFVGRSTAHGSLMIYLGSMNDTKVNLSSSRNPAGEITCESGNAWIKVYKEIRRHNVTNLFNPYTLGPRKFLNLLEQTKPYEAESNIPSGLIKILKAPTMVLSSFAWRGLALAVLVKVCLSVSNRCLPGDDCFPTNLEVIKFMETLDGTLHFPHMASYDTLVVQRETIYTKFPFAIMEAKNINDVQKSVLFARKWNMLVSVKTSGHDFIGRSTAHGSLMIYLGSMNDTKVNLSSTRNPAGEITCESGNTWLKVYNEVDKINRVIIGGSAHTVSMAGYTLGGGHSPMSRMFGMAVDNLLELELVTADGRIVVANDQMTHITYPNGSVTTSDDTDIFWASKGGGGGTFGIATKFTYKLHYPAPQVVQFVCGYPIIRPGGQDIGFTVLKKMFLMVQNLPKEWGGYLVASGLPGANGNWGSIVLAMNHYGNYVSASRRYMDDLFFFHKEWQSFCYYVNRTTFLDYEVTAKDPEFYSGYIMNTLLQKESFTDDLTRFLLKELETEHTNISSFAFTGTLLGGEMMNVGAHDTSVHPGFRTALMSLSATIGWDTSTLDYSGLPERGAVVGEQLSTFGDGQYPNEAGKDVVHWQQEFWGSNYKRLLAIKHQWDPDNFFTCRECVGSESHHTHASGHLNTHPFVPAVG</sequence>
<reference evidence="7" key="1">
    <citation type="submission" date="2022-08" db="UniProtKB">
        <authorList>
            <consortium name="EnsemblMetazoa"/>
        </authorList>
    </citation>
    <scope>IDENTIFICATION</scope>
    <source>
        <strain evidence="7">05x7-T-G4-1.051#20</strain>
    </source>
</reference>
<evidence type="ECO:0000256" key="5">
    <source>
        <dbReference type="ARBA" id="ARBA00023002"/>
    </source>
</evidence>